<dbReference type="HOGENOM" id="CLU_076276_2_2_6"/>
<dbReference type="GO" id="GO:0006313">
    <property type="term" value="P:DNA transposition"/>
    <property type="evidence" value="ECO:0007669"/>
    <property type="project" value="InterPro"/>
</dbReference>
<evidence type="ECO:0000313" key="2">
    <source>
        <dbReference type="Proteomes" id="UP000001485"/>
    </source>
</evidence>
<accession>C5BFH7</accession>
<name>C5BFH7_EDWI9</name>
<evidence type="ECO:0000313" key="1">
    <source>
        <dbReference type="EMBL" id="ACR68694.1"/>
    </source>
</evidence>
<gene>
    <name evidence="1" type="ordered locus">NT01EI_1508</name>
</gene>
<reference evidence="2" key="1">
    <citation type="submission" date="2009-03" db="EMBL/GenBank/DDBJ databases">
        <title>Complete genome sequence of Edwardsiella ictaluri 93-146.</title>
        <authorList>
            <person name="Williams M.L."/>
            <person name="Gillaspy A.F."/>
            <person name="Dyer D.W."/>
            <person name="Thune R.L."/>
            <person name="Waldbieser G.C."/>
            <person name="Schuster S.C."/>
            <person name="Gipson J."/>
            <person name="Zaitshik J."/>
            <person name="Landry C."/>
            <person name="Lawrence M.L."/>
        </authorList>
    </citation>
    <scope>NUCLEOTIDE SEQUENCE [LARGE SCALE GENOMIC DNA]</scope>
    <source>
        <strain evidence="2">93-146</strain>
    </source>
</reference>
<dbReference type="Pfam" id="PF03400">
    <property type="entry name" value="DDE_Tnp_IS1"/>
    <property type="match status" value="1"/>
</dbReference>
<protein>
    <submittedName>
        <fullName evidence="1">Iso-IS1 ORF2</fullName>
    </submittedName>
</protein>
<dbReference type="Proteomes" id="UP000001485">
    <property type="component" value="Chromosome"/>
</dbReference>
<proteinExistence type="predicted"/>
<sequence length="73" mass="8494">MDNKARQHWLWYAYNTKTGGVLAYTFGLRTDESCRERLALFTPCNIGMITRDERGRDGREVPKDNHLTGKIFT</sequence>
<dbReference type="GO" id="GO:0004803">
    <property type="term" value="F:transposase activity"/>
    <property type="evidence" value="ECO:0007669"/>
    <property type="project" value="InterPro"/>
</dbReference>
<dbReference type="AlphaFoldDB" id="C5BFH7"/>
<dbReference type="EMBL" id="CP001600">
    <property type="protein sequence ID" value="ACR68694.1"/>
    <property type="molecule type" value="Genomic_DNA"/>
</dbReference>
<dbReference type="KEGG" id="eic:NT01EI_1508"/>
<dbReference type="InterPro" id="IPR005063">
    <property type="entry name" value="Transposase_27"/>
</dbReference>
<dbReference type="GO" id="GO:0003677">
    <property type="term" value="F:DNA binding"/>
    <property type="evidence" value="ECO:0007669"/>
    <property type="project" value="InterPro"/>
</dbReference>
<reference evidence="1 2" key="2">
    <citation type="journal article" date="2012" name="J. Bacteriol.">
        <title>Genome Sequence of Edwardsiella ictaluri 93-146, a Strain Associated with a Natural Channel Catfish Outbreak of Enteric Septicemia of Catfish.</title>
        <authorList>
            <person name="Williams M.L."/>
            <person name="Gillaspy A.F."/>
            <person name="Dyer D.W."/>
            <person name="Thune R.L."/>
            <person name="Waldbieser G.C."/>
            <person name="Schuster S.C."/>
            <person name="Gipson J."/>
            <person name="Zaitshik J."/>
            <person name="Landry C."/>
            <person name="Banes M.M."/>
            <person name="Lawrence M.L."/>
        </authorList>
    </citation>
    <scope>NUCLEOTIDE SEQUENCE [LARGE SCALE GENOMIC DNA]</scope>
    <source>
        <strain evidence="1 2">93-146</strain>
    </source>
</reference>
<organism evidence="1 2">
    <name type="scientific">Edwardsiella ictaluri (strain 93-146)</name>
    <dbReference type="NCBI Taxonomy" id="634503"/>
    <lineage>
        <taxon>Bacteria</taxon>
        <taxon>Pseudomonadati</taxon>
        <taxon>Pseudomonadota</taxon>
        <taxon>Gammaproteobacteria</taxon>
        <taxon>Enterobacterales</taxon>
        <taxon>Hafniaceae</taxon>
        <taxon>Edwardsiella</taxon>
    </lineage>
</organism>